<keyword evidence="4" id="KW-1185">Reference proteome</keyword>
<reference evidence="3 4" key="1">
    <citation type="journal article" date="2015" name="Sci. Rep.">
        <title>Genome of the facultative scuticociliatosis pathogen Pseudocohnilembus persalinus provides insight into its virulence through horizontal gene transfer.</title>
        <authorList>
            <person name="Xiong J."/>
            <person name="Wang G."/>
            <person name="Cheng J."/>
            <person name="Tian M."/>
            <person name="Pan X."/>
            <person name="Warren A."/>
            <person name="Jiang C."/>
            <person name="Yuan D."/>
            <person name="Miao W."/>
        </authorList>
    </citation>
    <scope>NUCLEOTIDE SEQUENCE [LARGE SCALE GENOMIC DNA]</scope>
    <source>
        <strain evidence="3">36N120E</strain>
    </source>
</reference>
<dbReference type="InParanoid" id="A0A0V0QVU3"/>
<organism evidence="3 4">
    <name type="scientific">Pseudocohnilembus persalinus</name>
    <name type="common">Ciliate</name>
    <dbReference type="NCBI Taxonomy" id="266149"/>
    <lineage>
        <taxon>Eukaryota</taxon>
        <taxon>Sar</taxon>
        <taxon>Alveolata</taxon>
        <taxon>Ciliophora</taxon>
        <taxon>Intramacronucleata</taxon>
        <taxon>Oligohymenophorea</taxon>
        <taxon>Scuticociliatia</taxon>
        <taxon>Philasterida</taxon>
        <taxon>Pseudocohnilembidae</taxon>
        <taxon>Pseudocohnilembus</taxon>
    </lineage>
</organism>
<feature type="chain" id="PRO_5006867617" evidence="2">
    <location>
        <begin position="24"/>
        <end position="193"/>
    </location>
</feature>
<feature type="signal peptide" evidence="2">
    <location>
        <begin position="1"/>
        <end position="23"/>
    </location>
</feature>
<accession>A0A0V0QVU3</accession>
<dbReference type="InterPro" id="IPR036770">
    <property type="entry name" value="Ankyrin_rpt-contain_sf"/>
</dbReference>
<dbReference type="EMBL" id="LDAU01000096">
    <property type="protein sequence ID" value="KRX06476.1"/>
    <property type="molecule type" value="Genomic_DNA"/>
</dbReference>
<protein>
    <submittedName>
        <fullName evidence="3">Ankyrin repeat-containing domain</fullName>
    </submittedName>
</protein>
<dbReference type="InterPro" id="IPR002110">
    <property type="entry name" value="Ankyrin_rpt"/>
</dbReference>
<name>A0A0V0QVU3_PSEPJ</name>
<evidence type="ECO:0000313" key="3">
    <source>
        <dbReference type="EMBL" id="KRX06476.1"/>
    </source>
</evidence>
<sequence length="193" mass="22252">MKDLELKLLLLVLLFIVGQKIYSKIVTSQQNHQNQGLKQYQPTREEKKTKIYAESGKYQFLKEQIENNVVSINMMNSNRNNLLAILIKSRVQSNNIDENSYIDIIKFVLKKGGDVNQKDINGQSPFYFACVRAQLQIIDLLIKNNADVNQITTDSIKIFTKSPLLGVLLYTKKQWFEVSKKLIDNNASLELVR</sequence>
<dbReference type="SMART" id="SM00248">
    <property type="entry name" value="ANK"/>
    <property type="match status" value="2"/>
</dbReference>
<proteinExistence type="predicted"/>
<feature type="repeat" description="ANK" evidence="1">
    <location>
        <begin position="121"/>
        <end position="153"/>
    </location>
</feature>
<evidence type="ECO:0000256" key="1">
    <source>
        <dbReference type="PROSITE-ProRule" id="PRU00023"/>
    </source>
</evidence>
<dbReference type="AlphaFoldDB" id="A0A0V0QVU3"/>
<dbReference type="Proteomes" id="UP000054937">
    <property type="component" value="Unassembled WGS sequence"/>
</dbReference>
<keyword evidence="2" id="KW-0732">Signal</keyword>
<gene>
    <name evidence="3" type="ORF">PPERSA_05089</name>
</gene>
<keyword evidence="1" id="KW-0040">ANK repeat</keyword>
<dbReference type="SUPFAM" id="SSF48403">
    <property type="entry name" value="Ankyrin repeat"/>
    <property type="match status" value="1"/>
</dbReference>
<dbReference type="Gene3D" id="1.25.40.20">
    <property type="entry name" value="Ankyrin repeat-containing domain"/>
    <property type="match status" value="1"/>
</dbReference>
<dbReference type="OrthoDB" id="313274at2759"/>
<comment type="caution">
    <text evidence="3">The sequence shown here is derived from an EMBL/GenBank/DDBJ whole genome shotgun (WGS) entry which is preliminary data.</text>
</comment>
<dbReference type="PROSITE" id="PS50297">
    <property type="entry name" value="ANK_REP_REGION"/>
    <property type="match status" value="1"/>
</dbReference>
<dbReference type="Pfam" id="PF12796">
    <property type="entry name" value="Ank_2"/>
    <property type="match status" value="1"/>
</dbReference>
<dbReference type="PROSITE" id="PS50088">
    <property type="entry name" value="ANK_REPEAT"/>
    <property type="match status" value="1"/>
</dbReference>
<evidence type="ECO:0000313" key="4">
    <source>
        <dbReference type="Proteomes" id="UP000054937"/>
    </source>
</evidence>
<evidence type="ECO:0000256" key="2">
    <source>
        <dbReference type="SAM" id="SignalP"/>
    </source>
</evidence>